<evidence type="ECO:0000313" key="5">
    <source>
        <dbReference type="EMBL" id="MBS4192333.1"/>
    </source>
</evidence>
<dbReference type="InterPro" id="IPR011711">
    <property type="entry name" value="GntR_C"/>
</dbReference>
<evidence type="ECO:0000256" key="1">
    <source>
        <dbReference type="ARBA" id="ARBA00023015"/>
    </source>
</evidence>
<feature type="domain" description="HTH gntR-type" evidence="4">
    <location>
        <begin position="25"/>
        <end position="92"/>
    </location>
</feature>
<dbReference type="CDD" id="cd07377">
    <property type="entry name" value="WHTH_GntR"/>
    <property type="match status" value="1"/>
</dbReference>
<dbReference type="PANTHER" id="PTHR43537">
    <property type="entry name" value="TRANSCRIPTIONAL REGULATOR, GNTR FAMILY"/>
    <property type="match status" value="1"/>
</dbReference>
<evidence type="ECO:0000256" key="3">
    <source>
        <dbReference type="ARBA" id="ARBA00023163"/>
    </source>
</evidence>
<dbReference type="RefSeq" id="WP_213103754.1">
    <property type="nucleotide sequence ID" value="NZ_JAGYPM010000004.1"/>
</dbReference>
<reference evidence="5 6" key="1">
    <citation type="submission" date="2021-05" db="EMBL/GenBank/DDBJ databases">
        <title>Novel Bacillus species.</title>
        <authorList>
            <person name="Liu G."/>
        </authorList>
    </citation>
    <scope>NUCLEOTIDE SEQUENCE [LARGE SCALE GENOMIC DNA]</scope>
    <source>
        <strain evidence="5 6">FJAT-49705</strain>
    </source>
</reference>
<name>A0ABS5NZ25_9BACI</name>
<organism evidence="5 6">
    <name type="scientific">Cytobacillus citreus</name>
    <dbReference type="NCBI Taxonomy" id="2833586"/>
    <lineage>
        <taxon>Bacteria</taxon>
        <taxon>Bacillati</taxon>
        <taxon>Bacillota</taxon>
        <taxon>Bacilli</taxon>
        <taxon>Bacillales</taxon>
        <taxon>Bacillaceae</taxon>
        <taxon>Cytobacillus</taxon>
    </lineage>
</organism>
<dbReference type="SUPFAM" id="SSF46785">
    <property type="entry name" value="Winged helix' DNA-binding domain"/>
    <property type="match status" value="1"/>
</dbReference>
<evidence type="ECO:0000313" key="6">
    <source>
        <dbReference type="Proteomes" id="UP000681027"/>
    </source>
</evidence>
<comment type="caution">
    <text evidence="5">The sequence shown here is derived from an EMBL/GenBank/DDBJ whole genome shotgun (WGS) entry which is preliminary data.</text>
</comment>
<keyword evidence="6" id="KW-1185">Reference proteome</keyword>
<dbReference type="Pfam" id="PF00392">
    <property type="entry name" value="GntR"/>
    <property type="match status" value="1"/>
</dbReference>
<dbReference type="InterPro" id="IPR036388">
    <property type="entry name" value="WH-like_DNA-bd_sf"/>
</dbReference>
<gene>
    <name evidence="5" type="ORF">KHA94_19420</name>
</gene>
<dbReference type="SMART" id="SM00895">
    <property type="entry name" value="FCD"/>
    <property type="match status" value="1"/>
</dbReference>
<dbReference type="EMBL" id="JAGYPM010000004">
    <property type="protein sequence ID" value="MBS4192333.1"/>
    <property type="molecule type" value="Genomic_DNA"/>
</dbReference>
<dbReference type="InterPro" id="IPR036390">
    <property type="entry name" value="WH_DNA-bd_sf"/>
</dbReference>
<dbReference type="Gene3D" id="1.10.10.10">
    <property type="entry name" value="Winged helix-like DNA-binding domain superfamily/Winged helix DNA-binding domain"/>
    <property type="match status" value="1"/>
</dbReference>
<evidence type="ECO:0000256" key="2">
    <source>
        <dbReference type="ARBA" id="ARBA00023125"/>
    </source>
</evidence>
<dbReference type="Pfam" id="PF07729">
    <property type="entry name" value="FCD"/>
    <property type="match status" value="1"/>
</dbReference>
<keyword evidence="1" id="KW-0805">Transcription regulation</keyword>
<keyword evidence="2" id="KW-0238">DNA-binding</keyword>
<protein>
    <submittedName>
        <fullName evidence="5">GntR family transcriptional regulator</fullName>
    </submittedName>
</protein>
<dbReference type="SUPFAM" id="SSF48008">
    <property type="entry name" value="GntR ligand-binding domain-like"/>
    <property type="match status" value="1"/>
</dbReference>
<keyword evidence="3" id="KW-0804">Transcription</keyword>
<evidence type="ECO:0000259" key="4">
    <source>
        <dbReference type="PROSITE" id="PS50949"/>
    </source>
</evidence>
<dbReference type="Proteomes" id="UP000681027">
    <property type="component" value="Unassembled WGS sequence"/>
</dbReference>
<dbReference type="Gene3D" id="1.20.120.530">
    <property type="entry name" value="GntR ligand-binding domain-like"/>
    <property type="match status" value="1"/>
</dbReference>
<dbReference type="SMART" id="SM00345">
    <property type="entry name" value="HTH_GNTR"/>
    <property type="match status" value="1"/>
</dbReference>
<dbReference type="PROSITE" id="PS50949">
    <property type="entry name" value="HTH_GNTR"/>
    <property type="match status" value="1"/>
</dbReference>
<dbReference type="PANTHER" id="PTHR43537:SF24">
    <property type="entry name" value="GLUCONATE OPERON TRANSCRIPTIONAL REPRESSOR"/>
    <property type="match status" value="1"/>
</dbReference>
<accession>A0ABS5NZ25</accession>
<dbReference type="InterPro" id="IPR008920">
    <property type="entry name" value="TF_FadR/GntR_C"/>
</dbReference>
<dbReference type="InterPro" id="IPR000524">
    <property type="entry name" value="Tscrpt_reg_HTH_GntR"/>
</dbReference>
<sequence length="235" mass="28072">MSQILSINIIIERGIDLVSMGNYKSSRSEYIYYEIRKKILTGIYTPNTRLLVLEVAKEFEVSQAPVREAFERLKQEGLLIGIKNKGSIISKIEQKEIEDVYVLRELMENYVMRVYLEKRLPDDIHHLESIYHEMRNSAENEDLLRLIELDMEFHQFFYERSGNTEILRVWKNLKIKVMRFIVTTNQLYYPNLKIVADTHLELIDALKNGNEEIILDVFDSHIKEVWWRMKEKNKK</sequence>
<proteinExistence type="predicted"/>